<evidence type="ECO:0000313" key="2">
    <source>
        <dbReference type="Proteomes" id="UP001183586"/>
    </source>
</evidence>
<dbReference type="Proteomes" id="UP001183586">
    <property type="component" value="Unassembled WGS sequence"/>
</dbReference>
<gene>
    <name evidence="1" type="ORF">RM641_10455</name>
</gene>
<proteinExistence type="predicted"/>
<comment type="caution">
    <text evidence="1">The sequence shown here is derived from an EMBL/GenBank/DDBJ whole genome shotgun (WGS) entry which is preliminary data.</text>
</comment>
<dbReference type="RefSeq" id="WP_311680809.1">
    <property type="nucleotide sequence ID" value="NZ_JAVREU010000003.1"/>
</dbReference>
<accession>A0ABU2P7P1</accession>
<evidence type="ECO:0000313" key="1">
    <source>
        <dbReference type="EMBL" id="MDT0387847.1"/>
    </source>
</evidence>
<dbReference type="EMBL" id="JAVREU010000003">
    <property type="protein sequence ID" value="MDT0387847.1"/>
    <property type="molecule type" value="Genomic_DNA"/>
</dbReference>
<protein>
    <submittedName>
        <fullName evidence="1">Uncharacterized protein</fullName>
    </submittedName>
</protein>
<reference evidence="2" key="1">
    <citation type="submission" date="2023-07" db="EMBL/GenBank/DDBJ databases">
        <title>30 novel species of actinomycetes from the DSMZ collection.</title>
        <authorList>
            <person name="Nouioui I."/>
        </authorList>
    </citation>
    <scope>NUCLEOTIDE SEQUENCE [LARGE SCALE GENOMIC DNA]</scope>
    <source>
        <strain evidence="2">DSM 41921</strain>
    </source>
</reference>
<keyword evidence="2" id="KW-1185">Reference proteome</keyword>
<sequence>MNPEEAAQQLGVDPSLLTAAPPAPRFAETWAWIQQEPPCSACGQPSRTSSVIHAPTHGPRWFDRCRDCFIATPPTLPGPPSQLVEDLREVAAEAGLRLRIHTREDGWRDEL</sequence>
<name>A0ABU2P7P1_9ACTN</name>
<organism evidence="1 2">
    <name type="scientific">Streptomyces dubilierae</name>
    <dbReference type="NCBI Taxonomy" id="3075533"/>
    <lineage>
        <taxon>Bacteria</taxon>
        <taxon>Bacillati</taxon>
        <taxon>Actinomycetota</taxon>
        <taxon>Actinomycetes</taxon>
        <taxon>Kitasatosporales</taxon>
        <taxon>Streptomycetaceae</taxon>
        <taxon>Streptomyces</taxon>
    </lineage>
</organism>